<evidence type="ECO:0000259" key="3">
    <source>
        <dbReference type="Pfam" id="PF00117"/>
    </source>
</evidence>
<dbReference type="GO" id="GO:0000162">
    <property type="term" value="P:L-tryptophan biosynthetic process"/>
    <property type="evidence" value="ECO:0007669"/>
    <property type="project" value="TreeGrafter"/>
</dbReference>
<keyword evidence="4" id="KW-0808">Transferase</keyword>
<dbReference type="Gene3D" id="3.40.50.880">
    <property type="match status" value="1"/>
</dbReference>
<dbReference type="GO" id="GO:0004049">
    <property type="term" value="F:anthranilate synthase activity"/>
    <property type="evidence" value="ECO:0007669"/>
    <property type="project" value="TreeGrafter"/>
</dbReference>
<name>A0A517MW94_9BACT</name>
<evidence type="ECO:0000256" key="2">
    <source>
        <dbReference type="SAM" id="MobiDB-lite"/>
    </source>
</evidence>
<dbReference type="InterPro" id="IPR029062">
    <property type="entry name" value="Class_I_gatase-like"/>
</dbReference>
<evidence type="ECO:0000313" key="5">
    <source>
        <dbReference type="Proteomes" id="UP000319852"/>
    </source>
</evidence>
<keyword evidence="4" id="KW-0032">Aminotransferase</keyword>
<feature type="region of interest" description="Disordered" evidence="2">
    <location>
        <begin position="200"/>
        <end position="227"/>
    </location>
</feature>
<proteinExistence type="predicted"/>
<dbReference type="OrthoDB" id="9804328at2"/>
<reference evidence="4 5" key="1">
    <citation type="submission" date="2019-02" db="EMBL/GenBank/DDBJ databases">
        <title>Deep-cultivation of Planctomycetes and their phenomic and genomic characterization uncovers novel biology.</title>
        <authorList>
            <person name="Wiegand S."/>
            <person name="Jogler M."/>
            <person name="Boedeker C."/>
            <person name="Pinto D."/>
            <person name="Vollmers J."/>
            <person name="Rivas-Marin E."/>
            <person name="Kohn T."/>
            <person name="Peeters S.H."/>
            <person name="Heuer A."/>
            <person name="Rast P."/>
            <person name="Oberbeckmann S."/>
            <person name="Bunk B."/>
            <person name="Jeske O."/>
            <person name="Meyerdierks A."/>
            <person name="Storesund J.E."/>
            <person name="Kallscheuer N."/>
            <person name="Luecker S."/>
            <person name="Lage O.M."/>
            <person name="Pohl T."/>
            <person name="Merkel B.J."/>
            <person name="Hornburger P."/>
            <person name="Mueller R.-W."/>
            <person name="Bruemmer F."/>
            <person name="Labrenz M."/>
            <person name="Spormann A.M."/>
            <person name="Op den Camp H."/>
            <person name="Overmann J."/>
            <person name="Amann R."/>
            <person name="Jetten M.S.M."/>
            <person name="Mascher T."/>
            <person name="Medema M.H."/>
            <person name="Devos D.P."/>
            <person name="Kaster A.-K."/>
            <person name="Ovreas L."/>
            <person name="Rohde M."/>
            <person name="Galperin M.Y."/>
            <person name="Jogler C."/>
        </authorList>
    </citation>
    <scope>NUCLEOTIDE SEQUENCE [LARGE SCALE GENOMIC DNA]</scope>
    <source>
        <strain evidence="4 5">HG15A2</strain>
    </source>
</reference>
<keyword evidence="1" id="KW-0315">Glutamine amidotransferase</keyword>
<gene>
    <name evidence="4" type="primary">pabA</name>
    <name evidence="4" type="ORF">HG15A2_24430</name>
</gene>
<dbReference type="FunFam" id="3.40.50.880:FF:000003">
    <property type="entry name" value="Anthranilate synthase component II"/>
    <property type="match status" value="1"/>
</dbReference>
<dbReference type="PROSITE" id="PS51273">
    <property type="entry name" value="GATASE_TYPE_1"/>
    <property type="match status" value="1"/>
</dbReference>
<dbReference type="EC" id="2.6.1.85" evidence="4"/>
<dbReference type="AlphaFoldDB" id="A0A517MW94"/>
<dbReference type="EMBL" id="CP036263">
    <property type="protein sequence ID" value="QDS99151.1"/>
    <property type="molecule type" value="Genomic_DNA"/>
</dbReference>
<dbReference type="CDD" id="cd01743">
    <property type="entry name" value="GATase1_Anthranilate_Synthase"/>
    <property type="match status" value="1"/>
</dbReference>
<dbReference type="PANTHER" id="PTHR43418">
    <property type="entry name" value="MULTIFUNCTIONAL TRYPTOPHAN BIOSYNTHESIS PROTEIN-RELATED"/>
    <property type="match status" value="1"/>
</dbReference>
<dbReference type="PANTHER" id="PTHR43418:SF4">
    <property type="entry name" value="MULTIFUNCTIONAL TRYPTOPHAN BIOSYNTHESIS PROTEIN"/>
    <property type="match status" value="1"/>
</dbReference>
<dbReference type="SUPFAM" id="SSF52317">
    <property type="entry name" value="Class I glutamine amidotransferase-like"/>
    <property type="match status" value="1"/>
</dbReference>
<dbReference type="InterPro" id="IPR050472">
    <property type="entry name" value="Anth_synth/Amidotransfase"/>
</dbReference>
<evidence type="ECO:0000313" key="4">
    <source>
        <dbReference type="EMBL" id="QDS99151.1"/>
    </source>
</evidence>
<dbReference type="Proteomes" id="UP000319852">
    <property type="component" value="Chromosome"/>
</dbReference>
<dbReference type="Pfam" id="PF00117">
    <property type="entry name" value="GATase"/>
    <property type="match status" value="1"/>
</dbReference>
<dbReference type="RefSeq" id="WP_145060414.1">
    <property type="nucleotide sequence ID" value="NZ_CP036263.1"/>
</dbReference>
<dbReference type="NCBIfam" id="TIGR00566">
    <property type="entry name" value="trpG_papA"/>
    <property type="match status" value="1"/>
</dbReference>
<accession>A0A517MW94</accession>
<dbReference type="PRINTS" id="PR00097">
    <property type="entry name" value="ANTSNTHASEII"/>
</dbReference>
<dbReference type="InterPro" id="IPR006221">
    <property type="entry name" value="TrpG/PapA_dom"/>
</dbReference>
<protein>
    <submittedName>
        <fullName evidence="4">Aminodeoxychorismate synthase component 2</fullName>
        <ecNumber evidence="4">2.6.1.85</ecNumber>
    </submittedName>
</protein>
<dbReference type="PRINTS" id="PR00096">
    <property type="entry name" value="GATASE"/>
</dbReference>
<dbReference type="InterPro" id="IPR017926">
    <property type="entry name" value="GATASE"/>
</dbReference>
<sequence>MVLLVDNYDSFVHNLARYFELLGQETHVVRNDKVNAASVRSLKAQAIVLSPGPCAPSEAGYSLELVREFHQEVPLLGICLGHQTLGAAMGAKVVRASEPRHGRTSEIEHAGQGVFQGVPSPLTVCRYHSLIVDEDSLPEELEIIARSTGDGTIMGLAHRDFPTIGLQFHPEAILTGHGFQLLANFLELADIKVTADPTALAAREDRSPPPRAETVGLSSAPTGPITF</sequence>
<organism evidence="4 5">
    <name type="scientific">Adhaeretor mobilis</name>
    <dbReference type="NCBI Taxonomy" id="1930276"/>
    <lineage>
        <taxon>Bacteria</taxon>
        <taxon>Pseudomonadati</taxon>
        <taxon>Planctomycetota</taxon>
        <taxon>Planctomycetia</taxon>
        <taxon>Pirellulales</taxon>
        <taxon>Lacipirellulaceae</taxon>
        <taxon>Adhaeretor</taxon>
    </lineage>
</organism>
<dbReference type="PRINTS" id="PR00099">
    <property type="entry name" value="CPSGATASE"/>
</dbReference>
<dbReference type="GO" id="GO:0005829">
    <property type="term" value="C:cytosol"/>
    <property type="evidence" value="ECO:0007669"/>
    <property type="project" value="TreeGrafter"/>
</dbReference>
<dbReference type="KEGG" id="amob:HG15A2_24430"/>
<feature type="domain" description="Glutamine amidotransferase" evidence="3">
    <location>
        <begin position="3"/>
        <end position="186"/>
    </location>
</feature>
<evidence type="ECO:0000256" key="1">
    <source>
        <dbReference type="ARBA" id="ARBA00022962"/>
    </source>
</evidence>
<keyword evidence="5" id="KW-1185">Reference proteome</keyword>
<dbReference type="GO" id="GO:0046820">
    <property type="term" value="F:4-amino-4-deoxychorismate synthase activity"/>
    <property type="evidence" value="ECO:0007669"/>
    <property type="project" value="UniProtKB-EC"/>
</dbReference>